<evidence type="ECO:0000256" key="14">
    <source>
        <dbReference type="SAM" id="MobiDB-lite"/>
    </source>
</evidence>
<keyword evidence="8" id="KW-0238">DNA-binding</keyword>
<evidence type="ECO:0000256" key="8">
    <source>
        <dbReference type="ARBA" id="ARBA00023125"/>
    </source>
</evidence>
<keyword evidence="9" id="KW-0413">Isomerase</keyword>
<evidence type="ECO:0000259" key="15">
    <source>
        <dbReference type="PROSITE" id="PS51199"/>
    </source>
</evidence>
<comment type="catalytic activity">
    <reaction evidence="13">
        <text>ATP + H2O = ADP + phosphate + H(+)</text>
        <dbReference type="Rhea" id="RHEA:13065"/>
        <dbReference type="ChEBI" id="CHEBI:15377"/>
        <dbReference type="ChEBI" id="CHEBI:15378"/>
        <dbReference type="ChEBI" id="CHEBI:30616"/>
        <dbReference type="ChEBI" id="CHEBI:43474"/>
        <dbReference type="ChEBI" id="CHEBI:456216"/>
        <dbReference type="EC" id="5.6.2.3"/>
    </reaction>
</comment>
<dbReference type="GO" id="GO:0003677">
    <property type="term" value="F:DNA binding"/>
    <property type="evidence" value="ECO:0007669"/>
    <property type="project" value="UniProtKB-KW"/>
</dbReference>
<dbReference type="GO" id="GO:0043139">
    <property type="term" value="F:5'-3' DNA helicase activity"/>
    <property type="evidence" value="ECO:0007669"/>
    <property type="project" value="UniProtKB-EC"/>
</dbReference>
<dbReference type="Pfam" id="PF03796">
    <property type="entry name" value="DnaB_C"/>
    <property type="match status" value="1"/>
</dbReference>
<evidence type="ECO:0000256" key="4">
    <source>
        <dbReference type="ARBA" id="ARBA00022741"/>
    </source>
</evidence>
<keyword evidence="4" id="KW-0547">Nucleotide-binding</keyword>
<dbReference type="InterPro" id="IPR016136">
    <property type="entry name" value="DNA_helicase_N/primase_C"/>
</dbReference>
<dbReference type="OrthoDB" id="9773982at2"/>
<gene>
    <name evidence="16" type="ORF">C1J00_30065</name>
</gene>
<sequence length="486" mass="53152">MSSLTPQGPNGEGSLFEGEPVLPAQQRPEVPETFRGEGPSGDKFFDRLPPQDLEAEQAVLGGMLLSRQAITDVVEVLSGRELYRPAHETIFRAIVELYGKGEPADPITVAAALTASGEINKIGGASYLHTLVQMVPTAANAAYYAEIVRGKWKLRVAVEAGTRVAAMGYDPTLEPEEVIEGAASELLAMQAQFDTGKDPAGWDTPMEELVEEWEDDQAAGVNPGLPMPYADLQMMLATVPGHLVVFAGRPGMGKSVTLLDLMRHLAIVHGRPAAFVSLEMARRQIMNRLIAAEAEIGQHFVRTRSMDKENWAKYDRVRQRIVDSPLRLIVPPGGITVPQIRSNLRRWQIEDRLPAALAIDYLQIIKPDGTSRGGNRTNEVDAIARGLKELALEFDIPVFAAAQLSRQTTGRDSKVPQLSDLRESGEIEQAADAVVLLHREDYYDPESPRAGEIDLMVAKNREGSTGIVTCAFQGRFSRIKDMGIEA</sequence>
<dbReference type="Gene3D" id="3.40.50.300">
    <property type="entry name" value="P-loop containing nucleotide triphosphate hydrolases"/>
    <property type="match status" value="1"/>
</dbReference>
<dbReference type="GO" id="GO:0005524">
    <property type="term" value="F:ATP binding"/>
    <property type="evidence" value="ECO:0007669"/>
    <property type="project" value="UniProtKB-KW"/>
</dbReference>
<dbReference type="GO" id="GO:1990077">
    <property type="term" value="C:primosome complex"/>
    <property type="evidence" value="ECO:0007669"/>
    <property type="project" value="UniProtKB-KW"/>
</dbReference>
<dbReference type="AlphaFoldDB" id="A0A2N8THX2"/>
<dbReference type="RefSeq" id="WP_102912143.1">
    <property type="nucleotide sequence ID" value="NZ_POUC01000293.1"/>
</dbReference>
<feature type="region of interest" description="Disordered" evidence="14">
    <location>
        <begin position="1"/>
        <end position="42"/>
    </location>
</feature>
<evidence type="ECO:0000256" key="1">
    <source>
        <dbReference type="ARBA" id="ARBA00008428"/>
    </source>
</evidence>
<keyword evidence="7" id="KW-0067">ATP-binding</keyword>
<protein>
    <recommendedName>
        <fullName evidence="11">Replicative DNA helicase DnaB</fullName>
        <ecNumber evidence="10">5.6.2.3</ecNumber>
    </recommendedName>
    <alternativeName>
        <fullName evidence="12">DNA 5'-3' helicase DnaB</fullName>
    </alternativeName>
</protein>
<evidence type="ECO:0000256" key="11">
    <source>
        <dbReference type="ARBA" id="ARBA00044995"/>
    </source>
</evidence>
<keyword evidence="6 16" id="KW-0347">Helicase</keyword>
<dbReference type="PROSITE" id="PS51199">
    <property type="entry name" value="SF4_HELICASE"/>
    <property type="match status" value="1"/>
</dbReference>
<feature type="domain" description="SF4 helicase" evidence="15">
    <location>
        <begin position="218"/>
        <end position="486"/>
    </location>
</feature>
<evidence type="ECO:0000256" key="2">
    <source>
        <dbReference type="ARBA" id="ARBA00022515"/>
    </source>
</evidence>
<evidence type="ECO:0000256" key="9">
    <source>
        <dbReference type="ARBA" id="ARBA00023235"/>
    </source>
</evidence>
<dbReference type="InterPro" id="IPR007693">
    <property type="entry name" value="DNA_helicase_DnaB-like_N"/>
</dbReference>
<evidence type="ECO:0000313" key="17">
    <source>
        <dbReference type="Proteomes" id="UP000235943"/>
    </source>
</evidence>
<dbReference type="Pfam" id="PF00772">
    <property type="entry name" value="DnaB"/>
    <property type="match status" value="1"/>
</dbReference>
<dbReference type="CDD" id="cd00984">
    <property type="entry name" value="DnaB_C"/>
    <property type="match status" value="1"/>
</dbReference>
<comment type="caution">
    <text evidence="16">The sequence shown here is derived from an EMBL/GenBank/DDBJ whole genome shotgun (WGS) entry which is preliminary data.</text>
</comment>
<dbReference type="PANTHER" id="PTHR30153">
    <property type="entry name" value="REPLICATIVE DNA HELICASE DNAB"/>
    <property type="match status" value="1"/>
</dbReference>
<evidence type="ECO:0000256" key="7">
    <source>
        <dbReference type="ARBA" id="ARBA00022840"/>
    </source>
</evidence>
<keyword evidence="3" id="KW-0235">DNA replication</keyword>
<accession>A0A2N8THX2</accession>
<dbReference type="Proteomes" id="UP000235943">
    <property type="component" value="Unassembled WGS sequence"/>
</dbReference>
<dbReference type="FunFam" id="1.10.860.10:FF:000001">
    <property type="entry name" value="Replicative DNA helicase"/>
    <property type="match status" value="1"/>
</dbReference>
<reference evidence="16 17" key="1">
    <citation type="submission" date="2018-01" db="EMBL/GenBank/DDBJ databases">
        <title>Draft genome sequence of Streptomyces sp. 13K301.</title>
        <authorList>
            <person name="Sahin N."/>
            <person name="Saygin H."/>
            <person name="Ay H."/>
        </authorList>
    </citation>
    <scope>NUCLEOTIDE SEQUENCE [LARGE SCALE GENOMIC DNA]</scope>
    <source>
        <strain evidence="16 17">13K301</strain>
    </source>
</reference>
<dbReference type="SUPFAM" id="SSF52540">
    <property type="entry name" value="P-loop containing nucleoside triphosphate hydrolases"/>
    <property type="match status" value="1"/>
</dbReference>
<dbReference type="PANTHER" id="PTHR30153:SF2">
    <property type="entry name" value="REPLICATIVE DNA HELICASE"/>
    <property type="match status" value="1"/>
</dbReference>
<dbReference type="SUPFAM" id="SSF48024">
    <property type="entry name" value="N-terminal domain of DnaB helicase"/>
    <property type="match status" value="1"/>
</dbReference>
<evidence type="ECO:0000256" key="10">
    <source>
        <dbReference type="ARBA" id="ARBA00044969"/>
    </source>
</evidence>
<evidence type="ECO:0000256" key="5">
    <source>
        <dbReference type="ARBA" id="ARBA00022801"/>
    </source>
</evidence>
<evidence type="ECO:0000313" key="16">
    <source>
        <dbReference type="EMBL" id="PNG18637.1"/>
    </source>
</evidence>
<dbReference type="EMBL" id="POUC01000293">
    <property type="protein sequence ID" value="PNG18637.1"/>
    <property type="molecule type" value="Genomic_DNA"/>
</dbReference>
<dbReference type="InterPro" id="IPR007694">
    <property type="entry name" value="DNA_helicase_DnaB-like_C"/>
</dbReference>
<proteinExistence type="inferred from homology"/>
<name>A0A2N8THX2_9ACTN</name>
<organism evidence="16 17">
    <name type="scientific">Streptomyces cahuitamycinicus</name>
    <dbReference type="NCBI Taxonomy" id="2070367"/>
    <lineage>
        <taxon>Bacteria</taxon>
        <taxon>Bacillati</taxon>
        <taxon>Actinomycetota</taxon>
        <taxon>Actinomycetes</taxon>
        <taxon>Kitasatosporales</taxon>
        <taxon>Streptomycetaceae</taxon>
        <taxon>Streptomyces</taxon>
    </lineage>
</organism>
<evidence type="ECO:0000256" key="13">
    <source>
        <dbReference type="ARBA" id="ARBA00048954"/>
    </source>
</evidence>
<evidence type="ECO:0000256" key="6">
    <source>
        <dbReference type="ARBA" id="ARBA00022806"/>
    </source>
</evidence>
<evidence type="ECO:0000256" key="12">
    <source>
        <dbReference type="ARBA" id="ARBA00045002"/>
    </source>
</evidence>
<dbReference type="Gene3D" id="1.10.860.10">
    <property type="entry name" value="DNAb Helicase, Chain A"/>
    <property type="match status" value="1"/>
</dbReference>
<evidence type="ECO:0000256" key="3">
    <source>
        <dbReference type="ARBA" id="ARBA00022705"/>
    </source>
</evidence>
<dbReference type="GO" id="GO:0016787">
    <property type="term" value="F:hydrolase activity"/>
    <property type="evidence" value="ECO:0007669"/>
    <property type="project" value="UniProtKB-KW"/>
</dbReference>
<comment type="similarity">
    <text evidence="1">Belongs to the helicase family. DnaB subfamily.</text>
</comment>
<dbReference type="GO" id="GO:0005829">
    <property type="term" value="C:cytosol"/>
    <property type="evidence" value="ECO:0007669"/>
    <property type="project" value="TreeGrafter"/>
</dbReference>
<dbReference type="GO" id="GO:0006269">
    <property type="term" value="P:DNA replication, synthesis of primer"/>
    <property type="evidence" value="ECO:0007669"/>
    <property type="project" value="UniProtKB-KW"/>
</dbReference>
<dbReference type="InterPro" id="IPR036185">
    <property type="entry name" value="DNA_heli_DnaB-like_N_sf"/>
</dbReference>
<keyword evidence="2" id="KW-0639">Primosome</keyword>
<keyword evidence="5" id="KW-0378">Hydrolase</keyword>
<dbReference type="InterPro" id="IPR027417">
    <property type="entry name" value="P-loop_NTPase"/>
</dbReference>
<keyword evidence="17" id="KW-1185">Reference proteome</keyword>
<dbReference type="EC" id="5.6.2.3" evidence="10"/>